<proteinExistence type="predicted"/>
<sequence>MSRLPVGLVRTTVLLVLCFVQSALGAGTPSRGTLYLSALGGTLYRASYVYDGGALFTVSPPVAVALLRRGGSVRVLPGGRVVVVGAGYVSVYDPRAHAVALVNSLTNANTATLDPSGTRLWVGWKDTALSEVPLSPLANGTAHAVGGDDTVATMLAFAPGQGAFYTTGGEFENGNFGRINLATFSTTRLAASAYATGVVYDPYSQSLITAGLGRARQMAPSSPATVLSARDDSATGENYLILEPTGGGHLIGTRSGGEARVLLIDFSLSGRIGDATTSLHSAVLSTITDLSGGAGWDGDLVFSDVFELPALSP</sequence>
<accession>A0A4R6YGB2</accession>
<reference evidence="1 2" key="1">
    <citation type="submission" date="2019-03" db="EMBL/GenBank/DDBJ databases">
        <title>Genomic Encyclopedia of Type Strains, Phase IV (KMG-IV): sequencing the most valuable type-strain genomes for metagenomic binning, comparative biology and taxonomic classification.</title>
        <authorList>
            <person name="Goeker M."/>
        </authorList>
    </citation>
    <scope>NUCLEOTIDE SEQUENCE [LARGE SCALE GENOMIC DNA]</scope>
    <source>
        <strain evidence="1 2">DSM 21667</strain>
    </source>
</reference>
<name>A0A4R6YGB2_9GAMM</name>
<gene>
    <name evidence="1" type="ORF">DFR29_1369</name>
</gene>
<organism evidence="1 2">
    <name type="scientific">Tahibacter aquaticus</name>
    <dbReference type="NCBI Taxonomy" id="520092"/>
    <lineage>
        <taxon>Bacteria</taxon>
        <taxon>Pseudomonadati</taxon>
        <taxon>Pseudomonadota</taxon>
        <taxon>Gammaproteobacteria</taxon>
        <taxon>Lysobacterales</taxon>
        <taxon>Rhodanobacteraceae</taxon>
        <taxon>Tahibacter</taxon>
    </lineage>
</organism>
<dbReference type="SUPFAM" id="SSF75011">
    <property type="entry name" value="3-carboxy-cis,cis-mucoante lactonizing enzyme"/>
    <property type="match status" value="1"/>
</dbReference>
<evidence type="ECO:0000313" key="2">
    <source>
        <dbReference type="Proteomes" id="UP000295293"/>
    </source>
</evidence>
<protein>
    <submittedName>
        <fullName evidence="1">Uncharacterized protein</fullName>
    </submittedName>
</protein>
<evidence type="ECO:0000313" key="1">
    <source>
        <dbReference type="EMBL" id="TDR35358.1"/>
    </source>
</evidence>
<comment type="caution">
    <text evidence="1">The sequence shown here is derived from an EMBL/GenBank/DDBJ whole genome shotgun (WGS) entry which is preliminary data.</text>
</comment>
<dbReference type="Proteomes" id="UP000295293">
    <property type="component" value="Unassembled WGS sequence"/>
</dbReference>
<dbReference type="AlphaFoldDB" id="A0A4R6YGB2"/>
<dbReference type="RefSeq" id="WP_133822013.1">
    <property type="nucleotide sequence ID" value="NZ_SNZH01000036.1"/>
</dbReference>
<keyword evidence="2" id="KW-1185">Reference proteome</keyword>
<dbReference type="EMBL" id="SNZH01000036">
    <property type="protein sequence ID" value="TDR35358.1"/>
    <property type="molecule type" value="Genomic_DNA"/>
</dbReference>